<dbReference type="KEGG" id="xdo:XDD1_1790"/>
<sequence>MPNTVPITSRYTLMKMQYFKKIKQGNNKSILMVQQIYKVNTSYYLYKGWFLLQLSFFISLDINENFCLP</sequence>
<reference evidence="1 2" key="1">
    <citation type="submission" date="2013-07" db="EMBL/GenBank/DDBJ databases">
        <authorList>
            <person name="Genoscope - CEA"/>
        </authorList>
    </citation>
    <scope>NUCLEOTIDE SEQUENCE [LARGE SCALE GENOMIC DNA]</scope>
    <source>
        <strain evidence="2">FRM16 / DSM 17909</strain>
    </source>
</reference>
<evidence type="ECO:0000313" key="1">
    <source>
        <dbReference type="EMBL" id="CDG17489.1"/>
    </source>
</evidence>
<dbReference type="STRING" id="351671.XDD1_1790"/>
<dbReference type="AlphaFoldDB" id="A0A068QRQ9"/>
<name>A0A068QRQ9_9GAMM</name>
<organism evidence="1 2">
    <name type="scientific">Xenorhabdus doucetiae</name>
    <dbReference type="NCBI Taxonomy" id="351671"/>
    <lineage>
        <taxon>Bacteria</taxon>
        <taxon>Pseudomonadati</taxon>
        <taxon>Pseudomonadota</taxon>
        <taxon>Gammaproteobacteria</taxon>
        <taxon>Enterobacterales</taxon>
        <taxon>Morganellaceae</taxon>
        <taxon>Xenorhabdus</taxon>
    </lineage>
</organism>
<evidence type="ECO:0000313" key="2">
    <source>
        <dbReference type="Proteomes" id="UP000032721"/>
    </source>
</evidence>
<gene>
    <name evidence="1" type="ORF">XDD1_1790</name>
</gene>
<dbReference type="HOGENOM" id="CLU_2775063_0_0_6"/>
<accession>A0A068QRQ9</accession>
<dbReference type="Proteomes" id="UP000032721">
    <property type="component" value="Chromosome"/>
</dbReference>
<protein>
    <submittedName>
        <fullName evidence="1">Uncharacterized protein</fullName>
    </submittedName>
</protein>
<dbReference type="EMBL" id="FO704550">
    <property type="protein sequence ID" value="CDG17489.1"/>
    <property type="molecule type" value="Genomic_DNA"/>
</dbReference>
<proteinExistence type="predicted"/>